<organism evidence="1">
    <name type="scientific">Arundo donax</name>
    <name type="common">Giant reed</name>
    <name type="synonym">Donax arundinaceus</name>
    <dbReference type="NCBI Taxonomy" id="35708"/>
    <lineage>
        <taxon>Eukaryota</taxon>
        <taxon>Viridiplantae</taxon>
        <taxon>Streptophyta</taxon>
        <taxon>Embryophyta</taxon>
        <taxon>Tracheophyta</taxon>
        <taxon>Spermatophyta</taxon>
        <taxon>Magnoliopsida</taxon>
        <taxon>Liliopsida</taxon>
        <taxon>Poales</taxon>
        <taxon>Poaceae</taxon>
        <taxon>PACMAD clade</taxon>
        <taxon>Arundinoideae</taxon>
        <taxon>Arundineae</taxon>
        <taxon>Arundo</taxon>
    </lineage>
</organism>
<dbReference type="GO" id="GO:0019005">
    <property type="term" value="C:SCF ubiquitin ligase complex"/>
    <property type="evidence" value="ECO:0007669"/>
    <property type="project" value="TreeGrafter"/>
</dbReference>
<accession>A0A0A8Z273</accession>
<reference evidence="1" key="1">
    <citation type="submission" date="2014-09" db="EMBL/GenBank/DDBJ databases">
        <authorList>
            <person name="Magalhaes I.L.F."/>
            <person name="Oliveira U."/>
            <person name="Santos F.R."/>
            <person name="Vidigal T.H.D.A."/>
            <person name="Brescovit A.D."/>
            <person name="Santos A.J."/>
        </authorList>
    </citation>
    <scope>NUCLEOTIDE SEQUENCE</scope>
    <source>
        <tissue evidence="1">Shoot tissue taken approximately 20 cm above the soil surface</tissue>
    </source>
</reference>
<dbReference type="SUPFAM" id="SSF52047">
    <property type="entry name" value="RNI-like"/>
    <property type="match status" value="1"/>
</dbReference>
<sequence length="244" mass="27405">MKLQNFEFQIAGMPDVFGPRDPSYVAHNHYRYDFYCESLKDLTLARIKTEPEIGLRCLLSKCKALENLCLYLLLGLNDNDMSTLAHNYRNLRSISLLLRPQFCEDYVYRTALTDDSLKALALRCPMLQYVDLAFFGCEPGWPELGFTQKGLVTLIQSCPICDLKLNGADFFDDEGMKVLSCARFLESLELMCCIAVTDAGMRHLACSPSLINLTLSLCDGFTDDGVGDVVRAGKLLLKNVLRSL</sequence>
<protein>
    <submittedName>
        <fullName evidence="1">Uncharacterized protein</fullName>
    </submittedName>
</protein>
<reference evidence="1" key="2">
    <citation type="journal article" date="2015" name="Data Brief">
        <title>Shoot transcriptome of the giant reed, Arundo donax.</title>
        <authorList>
            <person name="Barrero R.A."/>
            <person name="Guerrero F.D."/>
            <person name="Moolhuijzen P."/>
            <person name="Goolsby J.A."/>
            <person name="Tidwell J."/>
            <person name="Bellgard S.E."/>
            <person name="Bellgard M.I."/>
        </authorList>
    </citation>
    <scope>NUCLEOTIDE SEQUENCE</scope>
    <source>
        <tissue evidence="1">Shoot tissue taken approximately 20 cm above the soil surface</tissue>
    </source>
</reference>
<evidence type="ECO:0000313" key="1">
    <source>
        <dbReference type="EMBL" id="JAD33489.1"/>
    </source>
</evidence>
<dbReference type="Gene3D" id="3.80.10.10">
    <property type="entry name" value="Ribonuclease Inhibitor"/>
    <property type="match status" value="1"/>
</dbReference>
<name>A0A0A8Z273_ARUDO</name>
<dbReference type="EMBL" id="GBRH01264406">
    <property type="protein sequence ID" value="JAD33489.1"/>
    <property type="molecule type" value="Transcribed_RNA"/>
</dbReference>
<proteinExistence type="predicted"/>
<dbReference type="PANTHER" id="PTHR13318:SF216">
    <property type="entry name" value="F-BOX DOMAIN CONTAINING PROTEIN"/>
    <property type="match status" value="1"/>
</dbReference>
<dbReference type="PANTHER" id="PTHR13318">
    <property type="entry name" value="PARTNER OF PAIRED, ISOFORM B-RELATED"/>
    <property type="match status" value="1"/>
</dbReference>
<dbReference type="InterPro" id="IPR032675">
    <property type="entry name" value="LRR_dom_sf"/>
</dbReference>
<dbReference type="GO" id="GO:0031146">
    <property type="term" value="P:SCF-dependent proteasomal ubiquitin-dependent protein catabolic process"/>
    <property type="evidence" value="ECO:0007669"/>
    <property type="project" value="TreeGrafter"/>
</dbReference>
<dbReference type="AlphaFoldDB" id="A0A0A8Z273"/>